<dbReference type="AlphaFoldDB" id="A0AAV7S8P3"/>
<sequence>MLTKNRYTVLMLEGAEVSEELRNQEVAANEEQERKGRVKGYQEAGNQGCKLGKEEMRNSASKDIRKMLLALTKEVKTGFSISESNMKDIQGACEALEKKLVSLTQWTQVPKTTVLELKGTVDAHKEEISRLCQREKEVQWIICLRSKQHMEIISREVLIGRRQGISL</sequence>
<dbReference type="EMBL" id="JANPWB010000008">
    <property type="protein sequence ID" value="KAJ1160532.1"/>
    <property type="molecule type" value="Genomic_DNA"/>
</dbReference>
<name>A0AAV7S8P3_PLEWA</name>
<gene>
    <name evidence="1" type="ORF">NDU88_001033</name>
</gene>
<evidence type="ECO:0000313" key="1">
    <source>
        <dbReference type="EMBL" id="KAJ1160532.1"/>
    </source>
</evidence>
<accession>A0AAV7S8P3</accession>
<evidence type="ECO:0000313" key="2">
    <source>
        <dbReference type="Proteomes" id="UP001066276"/>
    </source>
</evidence>
<proteinExistence type="predicted"/>
<protein>
    <submittedName>
        <fullName evidence="1">Uncharacterized protein</fullName>
    </submittedName>
</protein>
<keyword evidence="2" id="KW-1185">Reference proteome</keyword>
<comment type="caution">
    <text evidence="1">The sequence shown here is derived from an EMBL/GenBank/DDBJ whole genome shotgun (WGS) entry which is preliminary data.</text>
</comment>
<reference evidence="1" key="1">
    <citation type="journal article" date="2022" name="bioRxiv">
        <title>Sequencing and chromosome-scale assembly of the giantPleurodeles waltlgenome.</title>
        <authorList>
            <person name="Brown T."/>
            <person name="Elewa A."/>
            <person name="Iarovenko S."/>
            <person name="Subramanian E."/>
            <person name="Araus A.J."/>
            <person name="Petzold A."/>
            <person name="Susuki M."/>
            <person name="Suzuki K.-i.T."/>
            <person name="Hayashi T."/>
            <person name="Toyoda A."/>
            <person name="Oliveira C."/>
            <person name="Osipova E."/>
            <person name="Leigh N.D."/>
            <person name="Simon A."/>
            <person name="Yun M.H."/>
        </authorList>
    </citation>
    <scope>NUCLEOTIDE SEQUENCE</scope>
    <source>
        <strain evidence="1">20211129_DDA</strain>
        <tissue evidence="1">Liver</tissue>
    </source>
</reference>
<dbReference type="Proteomes" id="UP001066276">
    <property type="component" value="Chromosome 4_2"/>
</dbReference>
<organism evidence="1 2">
    <name type="scientific">Pleurodeles waltl</name>
    <name type="common">Iberian ribbed newt</name>
    <dbReference type="NCBI Taxonomy" id="8319"/>
    <lineage>
        <taxon>Eukaryota</taxon>
        <taxon>Metazoa</taxon>
        <taxon>Chordata</taxon>
        <taxon>Craniata</taxon>
        <taxon>Vertebrata</taxon>
        <taxon>Euteleostomi</taxon>
        <taxon>Amphibia</taxon>
        <taxon>Batrachia</taxon>
        <taxon>Caudata</taxon>
        <taxon>Salamandroidea</taxon>
        <taxon>Salamandridae</taxon>
        <taxon>Pleurodelinae</taxon>
        <taxon>Pleurodeles</taxon>
    </lineage>
</organism>